<reference evidence="1 2" key="1">
    <citation type="journal article" date="2016" name="Nat. Commun.">
        <title>Thousands of microbial genomes shed light on interconnected biogeochemical processes in an aquifer system.</title>
        <authorList>
            <person name="Anantharaman K."/>
            <person name="Brown C.T."/>
            <person name="Hug L.A."/>
            <person name="Sharon I."/>
            <person name="Castelle C.J."/>
            <person name="Probst A.J."/>
            <person name="Thomas B.C."/>
            <person name="Singh A."/>
            <person name="Wilkins M.J."/>
            <person name="Karaoz U."/>
            <person name="Brodie E.L."/>
            <person name="Williams K.H."/>
            <person name="Hubbard S.S."/>
            <person name="Banfield J.F."/>
        </authorList>
    </citation>
    <scope>NUCLEOTIDE SEQUENCE [LARGE SCALE GENOMIC DNA]</scope>
</reference>
<evidence type="ECO:0000313" key="2">
    <source>
        <dbReference type="Proteomes" id="UP000179102"/>
    </source>
</evidence>
<sequence length="93" mass="10636">MTERDFSEELLINAPKQKTAIEFPSVLRQAVKAKLWLDQIQTGQEITFTQAVNALLAIEFLPMDVGQVQELIKRYRKARVSQILPNPSDKQNP</sequence>
<dbReference type="STRING" id="1797711.A2870_04230"/>
<comment type="caution">
    <text evidence="1">The sequence shown here is derived from an EMBL/GenBank/DDBJ whole genome shotgun (WGS) entry which is preliminary data.</text>
</comment>
<proteinExistence type="predicted"/>
<dbReference type="AlphaFoldDB" id="A0A1F5G6S4"/>
<organism evidence="1 2">
    <name type="scientific">Candidatus Curtissbacteria bacterium RIFCSPHIGHO2_01_FULL_41_11</name>
    <dbReference type="NCBI Taxonomy" id="1797711"/>
    <lineage>
        <taxon>Bacteria</taxon>
        <taxon>Candidatus Curtissiibacteriota</taxon>
    </lineage>
</organism>
<gene>
    <name evidence="1" type="ORF">A2870_04230</name>
</gene>
<evidence type="ECO:0000313" key="1">
    <source>
        <dbReference type="EMBL" id="OGD87529.1"/>
    </source>
</evidence>
<accession>A0A1F5G6S4</accession>
<name>A0A1F5G6S4_9BACT</name>
<dbReference type="EMBL" id="MFAZ01000012">
    <property type="protein sequence ID" value="OGD87529.1"/>
    <property type="molecule type" value="Genomic_DNA"/>
</dbReference>
<protein>
    <submittedName>
        <fullName evidence="1">Uncharacterized protein</fullName>
    </submittedName>
</protein>
<dbReference type="Proteomes" id="UP000179102">
    <property type="component" value="Unassembled WGS sequence"/>
</dbReference>